<sequence>MQKPITHIAIFVGDAIKNIITGKKTVEGRFSYDRHLPYGAVKKSDLILLKQSGGPIIGQAEVENVLYFDNLDGEKIGKLRQEYGEDMCMNDLFWSDKQKSRYGTIIFLARPRRYLTPLAFHKQDRRAWVVA</sequence>
<comment type="caution">
    <text evidence="2">The sequence shown here is derived from an EMBL/GenBank/DDBJ whole genome shotgun (WGS) entry which is preliminary data.</text>
</comment>
<feature type="domain" description="ASCH" evidence="1">
    <location>
        <begin position="16"/>
        <end position="68"/>
    </location>
</feature>
<dbReference type="Proteomes" id="UP000229966">
    <property type="component" value="Unassembled WGS sequence"/>
</dbReference>
<proteinExistence type="predicted"/>
<evidence type="ECO:0000259" key="1">
    <source>
        <dbReference type="Pfam" id="PF04266"/>
    </source>
</evidence>
<organism evidence="2 3">
    <name type="scientific">Candidatus Berkelbacteria bacterium CG03_land_8_20_14_0_80_40_36</name>
    <dbReference type="NCBI Taxonomy" id="1974509"/>
    <lineage>
        <taxon>Bacteria</taxon>
        <taxon>Candidatus Berkelbacteria</taxon>
    </lineage>
</organism>
<reference evidence="3" key="1">
    <citation type="submission" date="2017-09" db="EMBL/GenBank/DDBJ databases">
        <title>Depth-based differentiation of microbial function through sediment-hosted aquifers and enrichment of novel symbionts in the deep terrestrial subsurface.</title>
        <authorList>
            <person name="Probst A.J."/>
            <person name="Ladd B."/>
            <person name="Jarett J.K."/>
            <person name="Geller-Mcgrath D.E."/>
            <person name="Sieber C.M.K."/>
            <person name="Emerson J.B."/>
            <person name="Anantharaman K."/>
            <person name="Thomas B.C."/>
            <person name="Malmstrom R."/>
            <person name="Stieglmeier M."/>
            <person name="Klingl A."/>
            <person name="Woyke T."/>
            <person name="Ryan C.M."/>
            <person name="Banfield J.F."/>
        </authorList>
    </citation>
    <scope>NUCLEOTIDE SEQUENCE [LARGE SCALE GENOMIC DNA]</scope>
</reference>
<accession>A0A2M7CIB2</accession>
<dbReference type="SUPFAM" id="SSF88697">
    <property type="entry name" value="PUA domain-like"/>
    <property type="match status" value="1"/>
</dbReference>
<dbReference type="InterPro" id="IPR015947">
    <property type="entry name" value="PUA-like_sf"/>
</dbReference>
<dbReference type="AlphaFoldDB" id="A0A2M7CIB2"/>
<name>A0A2M7CIB2_9BACT</name>
<evidence type="ECO:0000313" key="2">
    <source>
        <dbReference type="EMBL" id="PIV25385.1"/>
    </source>
</evidence>
<protein>
    <recommendedName>
        <fullName evidence="1">ASCH domain-containing protein</fullName>
    </recommendedName>
</protein>
<dbReference type="Pfam" id="PF04266">
    <property type="entry name" value="ASCH"/>
    <property type="match status" value="1"/>
</dbReference>
<evidence type="ECO:0000313" key="3">
    <source>
        <dbReference type="Proteomes" id="UP000229966"/>
    </source>
</evidence>
<gene>
    <name evidence="2" type="ORF">COS38_01900</name>
</gene>
<dbReference type="InterPro" id="IPR007374">
    <property type="entry name" value="ASCH_domain"/>
</dbReference>
<dbReference type="EMBL" id="PEUM01000053">
    <property type="protein sequence ID" value="PIV25385.1"/>
    <property type="molecule type" value="Genomic_DNA"/>
</dbReference>